<dbReference type="OrthoDB" id="6159137at2759"/>
<dbReference type="InterPro" id="IPR000504">
    <property type="entry name" value="RRM_dom"/>
</dbReference>
<organism evidence="4 5">
    <name type="scientific">Gymnopus androsaceus JB14</name>
    <dbReference type="NCBI Taxonomy" id="1447944"/>
    <lineage>
        <taxon>Eukaryota</taxon>
        <taxon>Fungi</taxon>
        <taxon>Dikarya</taxon>
        <taxon>Basidiomycota</taxon>
        <taxon>Agaricomycotina</taxon>
        <taxon>Agaricomycetes</taxon>
        <taxon>Agaricomycetidae</taxon>
        <taxon>Agaricales</taxon>
        <taxon>Marasmiineae</taxon>
        <taxon>Omphalotaceae</taxon>
        <taxon>Gymnopus</taxon>
    </lineage>
</organism>
<dbReference type="Pfam" id="PF00076">
    <property type="entry name" value="RRM_1"/>
    <property type="match status" value="1"/>
</dbReference>
<feature type="domain" description="RRM" evidence="3">
    <location>
        <begin position="60"/>
        <end position="138"/>
    </location>
</feature>
<dbReference type="SUPFAM" id="SSF54928">
    <property type="entry name" value="RNA-binding domain, RBD"/>
    <property type="match status" value="1"/>
</dbReference>
<accession>A0A6A4HWC2</accession>
<reference evidence="4" key="1">
    <citation type="journal article" date="2019" name="Environ. Microbiol.">
        <title>Fungal ecological strategies reflected in gene transcription - a case study of two litter decomposers.</title>
        <authorList>
            <person name="Barbi F."/>
            <person name="Kohler A."/>
            <person name="Barry K."/>
            <person name="Baskaran P."/>
            <person name="Daum C."/>
            <person name="Fauchery L."/>
            <person name="Ihrmark K."/>
            <person name="Kuo A."/>
            <person name="LaButti K."/>
            <person name="Lipzen A."/>
            <person name="Morin E."/>
            <person name="Grigoriev I.V."/>
            <person name="Henrissat B."/>
            <person name="Lindahl B."/>
            <person name="Martin F."/>
        </authorList>
    </citation>
    <scope>NUCLEOTIDE SEQUENCE</scope>
    <source>
        <strain evidence="4">JB14</strain>
    </source>
</reference>
<keyword evidence="1" id="KW-0694">RNA-binding</keyword>
<feature type="region of interest" description="Disordered" evidence="2">
    <location>
        <begin position="1"/>
        <end position="68"/>
    </location>
</feature>
<evidence type="ECO:0000259" key="3">
    <source>
        <dbReference type="PROSITE" id="PS50102"/>
    </source>
</evidence>
<dbReference type="EMBL" id="ML769448">
    <property type="protein sequence ID" value="KAE9401204.1"/>
    <property type="molecule type" value="Genomic_DNA"/>
</dbReference>
<evidence type="ECO:0000313" key="4">
    <source>
        <dbReference type="EMBL" id="KAE9401204.1"/>
    </source>
</evidence>
<sequence>MDNAWDLKDQGNSAGISIPTDDFQGGPNNGAPSEAPRRSRSRSPGDRGRRGTEEAENPGNNLHVSGLSHKVDTRELEATFAKVGRVQKASVVTDPHTRESRLFGFVTMETREEADAAITALNGADLMGKVMTVTRENITDLAKDEATANVHTNPVPTTVDMTEVLTTMTAAEVEVEVGTMIVTETETVDPPDEMIGIGITVDVEIDMIDMIGMMIAKGTETGGINE</sequence>
<evidence type="ECO:0000313" key="5">
    <source>
        <dbReference type="Proteomes" id="UP000799118"/>
    </source>
</evidence>
<gene>
    <name evidence="4" type="ORF">BT96DRAFT_938057</name>
</gene>
<dbReference type="InterPro" id="IPR012677">
    <property type="entry name" value="Nucleotide-bd_a/b_plait_sf"/>
</dbReference>
<dbReference type="PROSITE" id="PS50102">
    <property type="entry name" value="RRM"/>
    <property type="match status" value="1"/>
</dbReference>
<dbReference type="InterPro" id="IPR035979">
    <property type="entry name" value="RBD_domain_sf"/>
</dbReference>
<dbReference type="Gene3D" id="3.30.70.330">
    <property type="match status" value="1"/>
</dbReference>
<dbReference type="InterPro" id="IPR050441">
    <property type="entry name" value="RBM"/>
</dbReference>
<proteinExistence type="predicted"/>
<dbReference type="GO" id="GO:0003723">
    <property type="term" value="F:RNA binding"/>
    <property type="evidence" value="ECO:0007669"/>
    <property type="project" value="UniProtKB-UniRule"/>
</dbReference>
<keyword evidence="5" id="KW-1185">Reference proteome</keyword>
<dbReference type="Proteomes" id="UP000799118">
    <property type="component" value="Unassembled WGS sequence"/>
</dbReference>
<feature type="compositionally biased region" description="Basic and acidic residues" evidence="2">
    <location>
        <begin position="43"/>
        <end position="53"/>
    </location>
</feature>
<evidence type="ECO:0000256" key="1">
    <source>
        <dbReference type="PROSITE-ProRule" id="PRU00176"/>
    </source>
</evidence>
<name>A0A6A4HWC2_9AGAR</name>
<protein>
    <submittedName>
        <fullName evidence="4">RNA-binding domain-containing protein</fullName>
    </submittedName>
</protein>
<evidence type="ECO:0000256" key="2">
    <source>
        <dbReference type="SAM" id="MobiDB-lite"/>
    </source>
</evidence>
<dbReference type="PANTHER" id="PTHR48034">
    <property type="entry name" value="TRANSFORMER-2 SEX-DETERMINING PROTEIN-RELATED"/>
    <property type="match status" value="1"/>
</dbReference>
<dbReference type="AlphaFoldDB" id="A0A6A4HWC2"/>
<dbReference type="SMART" id="SM00360">
    <property type="entry name" value="RRM"/>
    <property type="match status" value="1"/>
</dbReference>